<dbReference type="SUPFAM" id="SSF52058">
    <property type="entry name" value="L domain-like"/>
    <property type="match status" value="1"/>
</dbReference>
<evidence type="ECO:0000256" key="1">
    <source>
        <dbReference type="ARBA" id="ARBA00004167"/>
    </source>
</evidence>
<dbReference type="FunFam" id="3.30.200.20:FF:000394">
    <property type="entry name" value="Leucine-rich repeat receptor-like protein kinase"/>
    <property type="match status" value="1"/>
</dbReference>
<dbReference type="AlphaFoldDB" id="A0A5D3BYB9"/>
<evidence type="ECO:0000256" key="7">
    <source>
        <dbReference type="ARBA" id="ARBA00022692"/>
    </source>
</evidence>
<dbReference type="Pfam" id="PF07714">
    <property type="entry name" value="PK_Tyr_Ser-Thr"/>
    <property type="match status" value="1"/>
</dbReference>
<keyword evidence="9" id="KW-0677">Repeat</keyword>
<evidence type="ECO:0000256" key="6">
    <source>
        <dbReference type="ARBA" id="ARBA00022679"/>
    </source>
</evidence>
<dbReference type="EC" id="2.7.11.1" evidence="2"/>
<dbReference type="InterPro" id="IPR001245">
    <property type="entry name" value="Ser-Thr/Tyr_kinase_cat_dom"/>
</dbReference>
<dbReference type="PROSITE" id="PS00108">
    <property type="entry name" value="PROTEIN_KINASE_ST"/>
    <property type="match status" value="1"/>
</dbReference>
<comment type="catalytic activity">
    <reaction evidence="16">
        <text>L-threonyl-[protein] + ATP = O-phospho-L-threonyl-[protein] + ADP + H(+)</text>
        <dbReference type="Rhea" id="RHEA:46608"/>
        <dbReference type="Rhea" id="RHEA-COMP:11060"/>
        <dbReference type="Rhea" id="RHEA-COMP:11605"/>
        <dbReference type="ChEBI" id="CHEBI:15378"/>
        <dbReference type="ChEBI" id="CHEBI:30013"/>
        <dbReference type="ChEBI" id="CHEBI:30616"/>
        <dbReference type="ChEBI" id="CHEBI:61977"/>
        <dbReference type="ChEBI" id="CHEBI:456216"/>
        <dbReference type="EC" id="2.7.11.1"/>
    </reaction>
</comment>
<evidence type="ECO:0000313" key="24">
    <source>
        <dbReference type="Proteomes" id="UP000321393"/>
    </source>
</evidence>
<evidence type="ECO:0000256" key="17">
    <source>
        <dbReference type="ARBA" id="ARBA00048679"/>
    </source>
</evidence>
<keyword evidence="12 18" id="KW-0067">ATP-binding</keyword>
<keyword evidence="6" id="KW-0808">Transferase</keyword>
<dbReference type="InterPro" id="IPR008271">
    <property type="entry name" value="Ser/Thr_kinase_AS"/>
</dbReference>
<evidence type="ECO:0000259" key="21">
    <source>
        <dbReference type="PROSITE" id="PS50011"/>
    </source>
</evidence>
<keyword evidence="5" id="KW-0433">Leucine-rich repeat</keyword>
<keyword evidence="15 23" id="KW-0675">Receptor</keyword>
<evidence type="ECO:0000256" key="2">
    <source>
        <dbReference type="ARBA" id="ARBA00012513"/>
    </source>
</evidence>
<keyword evidence="7 19" id="KW-0812">Transmembrane</keyword>
<reference evidence="24 25" key="1">
    <citation type="submission" date="2019-08" db="EMBL/GenBank/DDBJ databases">
        <title>Draft genome sequences of two oriental melons (Cucumis melo L. var makuwa).</title>
        <authorList>
            <person name="Kwon S.-Y."/>
        </authorList>
    </citation>
    <scope>NUCLEOTIDE SEQUENCE [LARGE SCALE GENOMIC DNA]</scope>
    <source>
        <strain evidence="25">cv. Chang Bougi</strain>
        <strain evidence="24">cv. SW 3</strain>
        <tissue evidence="23">Leaf</tissue>
    </source>
</reference>
<feature type="chain" id="PRO_5042723026" description="non-specific serine/threonine protein kinase" evidence="20">
    <location>
        <begin position="29"/>
        <end position="898"/>
    </location>
</feature>
<keyword evidence="14 19" id="KW-0472">Membrane</keyword>
<dbReference type="EMBL" id="SSTD01014851">
    <property type="protein sequence ID" value="TYK03862.1"/>
    <property type="molecule type" value="Genomic_DNA"/>
</dbReference>
<feature type="signal peptide" evidence="20">
    <location>
        <begin position="1"/>
        <end position="28"/>
    </location>
</feature>
<evidence type="ECO:0000313" key="23">
    <source>
        <dbReference type="EMBL" id="TYK03862.1"/>
    </source>
</evidence>
<keyword evidence="10 18" id="KW-0547">Nucleotide-binding</keyword>
<dbReference type="PANTHER" id="PTHR45631">
    <property type="entry name" value="OS07G0107800 PROTEIN-RELATED"/>
    <property type="match status" value="1"/>
</dbReference>
<protein>
    <recommendedName>
        <fullName evidence="2">non-specific serine/threonine protein kinase</fullName>
        <ecNumber evidence="2">2.7.11.1</ecNumber>
    </recommendedName>
</protein>
<evidence type="ECO:0000256" key="18">
    <source>
        <dbReference type="PROSITE-ProRule" id="PRU10141"/>
    </source>
</evidence>
<gene>
    <name evidence="23" type="ORF">E5676_scaffold347G00560</name>
    <name evidence="22" type="ORF">E6C27_scaffold242G001910</name>
</gene>
<dbReference type="InterPro" id="IPR017441">
    <property type="entry name" value="Protein_kinase_ATP_BS"/>
</dbReference>
<organism evidence="23 25">
    <name type="scientific">Cucumis melo var. makuwa</name>
    <name type="common">Oriental melon</name>
    <dbReference type="NCBI Taxonomy" id="1194695"/>
    <lineage>
        <taxon>Eukaryota</taxon>
        <taxon>Viridiplantae</taxon>
        <taxon>Streptophyta</taxon>
        <taxon>Embryophyta</taxon>
        <taxon>Tracheophyta</taxon>
        <taxon>Spermatophyta</taxon>
        <taxon>Magnoliopsida</taxon>
        <taxon>eudicotyledons</taxon>
        <taxon>Gunneridae</taxon>
        <taxon>Pentapetalae</taxon>
        <taxon>rosids</taxon>
        <taxon>fabids</taxon>
        <taxon>Cucurbitales</taxon>
        <taxon>Cucurbitaceae</taxon>
        <taxon>Benincaseae</taxon>
        <taxon>Cucumis</taxon>
    </lineage>
</organism>
<feature type="transmembrane region" description="Helical" evidence="19">
    <location>
        <begin position="515"/>
        <end position="540"/>
    </location>
</feature>
<evidence type="ECO:0000256" key="8">
    <source>
        <dbReference type="ARBA" id="ARBA00022729"/>
    </source>
</evidence>
<dbReference type="InterPro" id="IPR025875">
    <property type="entry name" value="Leu-rich_rpt_4"/>
</dbReference>
<evidence type="ECO:0000256" key="14">
    <source>
        <dbReference type="ARBA" id="ARBA00023136"/>
    </source>
</evidence>
<keyword evidence="3" id="KW-0723">Serine/threonine-protein kinase</keyword>
<accession>A0A5D3BYB9</accession>
<feature type="binding site" evidence="18">
    <location>
        <position position="612"/>
    </location>
    <ligand>
        <name>ATP</name>
        <dbReference type="ChEBI" id="CHEBI:30616"/>
    </ligand>
</feature>
<dbReference type="Pfam" id="PF12819">
    <property type="entry name" value="Malectin_like"/>
    <property type="match status" value="1"/>
</dbReference>
<keyword evidence="4" id="KW-0597">Phosphoprotein</keyword>
<feature type="domain" description="Protein kinase" evidence="21">
    <location>
        <begin position="585"/>
        <end position="860"/>
    </location>
</feature>
<evidence type="ECO:0000256" key="12">
    <source>
        <dbReference type="ARBA" id="ARBA00022840"/>
    </source>
</evidence>
<dbReference type="GO" id="GO:0004674">
    <property type="term" value="F:protein serine/threonine kinase activity"/>
    <property type="evidence" value="ECO:0007669"/>
    <property type="project" value="UniProtKB-KW"/>
</dbReference>
<evidence type="ECO:0000256" key="16">
    <source>
        <dbReference type="ARBA" id="ARBA00047899"/>
    </source>
</evidence>
<dbReference type="Proteomes" id="UP000321947">
    <property type="component" value="Unassembled WGS sequence"/>
</dbReference>
<dbReference type="InterPro" id="IPR024788">
    <property type="entry name" value="Malectin-like_Carb-bd_dom"/>
</dbReference>
<comment type="catalytic activity">
    <reaction evidence="17">
        <text>L-seryl-[protein] + ATP = O-phospho-L-seryl-[protein] + ADP + H(+)</text>
        <dbReference type="Rhea" id="RHEA:17989"/>
        <dbReference type="Rhea" id="RHEA-COMP:9863"/>
        <dbReference type="Rhea" id="RHEA-COMP:11604"/>
        <dbReference type="ChEBI" id="CHEBI:15378"/>
        <dbReference type="ChEBI" id="CHEBI:29999"/>
        <dbReference type="ChEBI" id="CHEBI:30616"/>
        <dbReference type="ChEBI" id="CHEBI:83421"/>
        <dbReference type="ChEBI" id="CHEBI:456216"/>
        <dbReference type="EC" id="2.7.11.1"/>
    </reaction>
</comment>
<dbReference type="InterPro" id="IPR032675">
    <property type="entry name" value="LRR_dom_sf"/>
</dbReference>
<evidence type="ECO:0000256" key="15">
    <source>
        <dbReference type="ARBA" id="ARBA00023170"/>
    </source>
</evidence>
<name>A0A5D3BYB9_CUCMM</name>
<dbReference type="GO" id="GO:0005524">
    <property type="term" value="F:ATP binding"/>
    <property type="evidence" value="ECO:0007669"/>
    <property type="project" value="UniProtKB-UniRule"/>
</dbReference>
<comment type="subcellular location">
    <subcellularLocation>
        <location evidence="1">Membrane</location>
        <topology evidence="1">Single-pass membrane protein</topology>
    </subcellularLocation>
</comment>
<evidence type="ECO:0000256" key="11">
    <source>
        <dbReference type="ARBA" id="ARBA00022777"/>
    </source>
</evidence>
<evidence type="ECO:0000256" key="10">
    <source>
        <dbReference type="ARBA" id="ARBA00022741"/>
    </source>
</evidence>
<evidence type="ECO:0000313" key="25">
    <source>
        <dbReference type="Proteomes" id="UP000321947"/>
    </source>
</evidence>
<keyword evidence="13 19" id="KW-1133">Transmembrane helix</keyword>
<dbReference type="PRINTS" id="PR00019">
    <property type="entry name" value="LEURICHRPT"/>
</dbReference>
<dbReference type="InterPro" id="IPR000719">
    <property type="entry name" value="Prot_kinase_dom"/>
</dbReference>
<evidence type="ECO:0000256" key="20">
    <source>
        <dbReference type="SAM" id="SignalP"/>
    </source>
</evidence>
<dbReference type="PROSITE" id="PS00107">
    <property type="entry name" value="PROTEIN_KINASE_ATP"/>
    <property type="match status" value="1"/>
</dbReference>
<dbReference type="PROSITE" id="PS51450">
    <property type="entry name" value="LRR"/>
    <property type="match status" value="1"/>
</dbReference>
<keyword evidence="11 23" id="KW-0418">Kinase</keyword>
<dbReference type="FunFam" id="3.80.10.10:FF:000129">
    <property type="entry name" value="Leucine-rich repeat receptor-like kinase"/>
    <property type="match status" value="1"/>
</dbReference>
<dbReference type="FunFam" id="1.10.510.10:FF:000146">
    <property type="entry name" value="LRR receptor-like serine/threonine-protein kinase IOS1"/>
    <property type="match status" value="1"/>
</dbReference>
<evidence type="ECO:0000256" key="9">
    <source>
        <dbReference type="ARBA" id="ARBA00022737"/>
    </source>
</evidence>
<comment type="caution">
    <text evidence="23">The sequence shown here is derived from an EMBL/GenBank/DDBJ whole genome shotgun (WGS) entry which is preliminary data.</text>
</comment>
<proteinExistence type="predicted"/>
<evidence type="ECO:0000256" key="5">
    <source>
        <dbReference type="ARBA" id="ARBA00022614"/>
    </source>
</evidence>
<dbReference type="Gene3D" id="3.80.10.10">
    <property type="entry name" value="Ribonuclease Inhibitor"/>
    <property type="match status" value="1"/>
</dbReference>
<dbReference type="Proteomes" id="UP000321393">
    <property type="component" value="Unassembled WGS sequence"/>
</dbReference>
<evidence type="ECO:0000256" key="19">
    <source>
        <dbReference type="SAM" id="Phobius"/>
    </source>
</evidence>
<dbReference type="EMBL" id="SSTE01006467">
    <property type="protein sequence ID" value="KAA0059461.1"/>
    <property type="molecule type" value="Genomic_DNA"/>
</dbReference>
<sequence length="898" mass="99313">MKTMELSVLHSLFGLLLCSLTLLLLVQAQDQSGFISLDCGTPEGTSYTETTTKIDYVSDAPYINSGVSRSVASVYGDTYQQQMRKLRSFPQGIRNCYNVSVKKDTKYLIRAGFLYGNYDALNSLPMFDLYIGNSLWETINFTKVGIDVFKDLIHITSSNKVHICLINTGNGVPFISALEFRPLLNVTYQTAAGSLSLDYRLDVGSTENRTYRFPFDVYDRMWSPFNFNAWTQVSTNRTVDETGHNNHQPPSVVMQTASARINASEPLEIWWDTEDSSQYYVFIHVAEVVELQGNQSRGFNIMHNGDLFYGPLIPSYLSTLTIFGHEPLDAADRHTFSFTPIENATLPPIVNAFEVYIVKDISELEADKGDVEAITNIKSTYGVKKDWQGDPCVPMGYPWSGLNCSNEAEPRIISLNLSASGLNGEISSYISSLTMLQTLDLSNNNLTGHVPDFLSSLSHLKTLNLGNNKLSGPIPAELLKRSNDGSLSLSVGGNQNLEGCASDPCPKNEEKKNNIIIPIVASIGGFLVVVAIVAITFWIIKSRKKQQGKNVVSVVDKSETNSQLGTSLEVRSRQFTYSEVVKMTNNFKKVLGKGGFGEVYYGVIDEVEVAVKMLSLSSSQGYRQFQAEVTLLMRVHHRNLTSLVGYLNEENHIGLIYEYMANGDLAEHLSGKSNGDNLRIISWEDRLRIAMDAAQGLEYLHYGCKPPIVHRDVKTTNILLTDNFQGKLADFGLSKSFPTDGNTHMSTVVAGTPGYLDPEYYVSNRLTEKSDVYSFGIALLEIISCKPVISRTGDTPHIAKWVTSLIAQGDIQSIVDPRLEGQYERNSVWKTVEVAMACVAANSSRRPTMSDVVAELKDCLATALSRKHENGSLESTNFPETRSISIGINASDSSPVAR</sequence>
<evidence type="ECO:0000256" key="4">
    <source>
        <dbReference type="ARBA" id="ARBA00022553"/>
    </source>
</evidence>
<dbReference type="Gene3D" id="1.10.510.10">
    <property type="entry name" value="Transferase(Phosphotransferase) domain 1"/>
    <property type="match status" value="1"/>
</dbReference>
<dbReference type="InterPro" id="IPR011009">
    <property type="entry name" value="Kinase-like_dom_sf"/>
</dbReference>
<dbReference type="GO" id="GO:0016020">
    <property type="term" value="C:membrane"/>
    <property type="evidence" value="ECO:0007669"/>
    <property type="project" value="UniProtKB-SubCell"/>
</dbReference>
<dbReference type="PANTHER" id="PTHR45631:SF202">
    <property type="entry name" value="SENESCENCE-INDUCED RECEPTOR-LIKE SERINE_THREONINE-PROTEIN KINASE"/>
    <property type="match status" value="1"/>
</dbReference>
<dbReference type="Pfam" id="PF12799">
    <property type="entry name" value="LRR_4"/>
    <property type="match status" value="1"/>
</dbReference>
<evidence type="ECO:0000313" key="22">
    <source>
        <dbReference type="EMBL" id="KAA0059461.1"/>
    </source>
</evidence>
<dbReference type="SUPFAM" id="SSF56112">
    <property type="entry name" value="Protein kinase-like (PK-like)"/>
    <property type="match status" value="1"/>
</dbReference>
<keyword evidence="8 20" id="KW-0732">Signal</keyword>
<evidence type="ECO:0000256" key="13">
    <source>
        <dbReference type="ARBA" id="ARBA00022989"/>
    </source>
</evidence>
<dbReference type="InterPro" id="IPR001611">
    <property type="entry name" value="Leu-rich_rpt"/>
</dbReference>
<dbReference type="OrthoDB" id="2017114at2759"/>
<dbReference type="PROSITE" id="PS50011">
    <property type="entry name" value="PROTEIN_KINASE_DOM"/>
    <property type="match status" value="1"/>
</dbReference>
<dbReference type="SMART" id="SM00220">
    <property type="entry name" value="S_TKc"/>
    <property type="match status" value="1"/>
</dbReference>
<dbReference type="Gene3D" id="3.30.200.20">
    <property type="entry name" value="Phosphorylase Kinase, domain 1"/>
    <property type="match status" value="1"/>
</dbReference>
<evidence type="ECO:0000256" key="3">
    <source>
        <dbReference type="ARBA" id="ARBA00022527"/>
    </source>
</evidence>